<dbReference type="RefSeq" id="WP_119831325.1">
    <property type="nucleotide sequence ID" value="NZ_QYUL01000002.1"/>
</dbReference>
<feature type="chain" id="PRO_5019391496" evidence="5">
    <location>
        <begin position="25"/>
        <end position="288"/>
    </location>
</feature>
<evidence type="ECO:0000313" key="8">
    <source>
        <dbReference type="Proteomes" id="UP000283458"/>
    </source>
</evidence>
<comment type="caution">
    <text evidence="7">The sequence shown here is derived from an EMBL/GenBank/DDBJ whole genome shotgun (WGS) entry which is preliminary data.</text>
</comment>
<reference evidence="7 8" key="1">
    <citation type="submission" date="2018-09" db="EMBL/GenBank/DDBJ databases">
        <authorList>
            <person name="Zhu H."/>
        </authorList>
    </citation>
    <scope>NUCLEOTIDE SEQUENCE [LARGE SCALE GENOMIC DNA]</scope>
    <source>
        <strain evidence="7 8">K2W22B-5</strain>
    </source>
</reference>
<accession>A0A418VVR9</accession>
<comment type="similarity">
    <text evidence="2 4">Belongs to the bacterial solute-binding protein 3 family.</text>
</comment>
<dbReference type="Proteomes" id="UP000283458">
    <property type="component" value="Unassembled WGS sequence"/>
</dbReference>
<evidence type="ECO:0000256" key="3">
    <source>
        <dbReference type="ARBA" id="ARBA00022729"/>
    </source>
</evidence>
<dbReference type="PROSITE" id="PS51318">
    <property type="entry name" value="TAT"/>
    <property type="match status" value="1"/>
</dbReference>
<dbReference type="InterPro" id="IPR001638">
    <property type="entry name" value="Solute-binding_3/MltF_N"/>
</dbReference>
<dbReference type="InterPro" id="IPR006311">
    <property type="entry name" value="TAT_signal"/>
</dbReference>
<evidence type="ECO:0000256" key="5">
    <source>
        <dbReference type="SAM" id="SignalP"/>
    </source>
</evidence>
<dbReference type="GO" id="GO:0030313">
    <property type="term" value="C:cell envelope"/>
    <property type="evidence" value="ECO:0007669"/>
    <property type="project" value="UniProtKB-SubCell"/>
</dbReference>
<evidence type="ECO:0000313" key="7">
    <source>
        <dbReference type="EMBL" id="RJF81233.1"/>
    </source>
</evidence>
<dbReference type="AlphaFoldDB" id="A0A418VVR9"/>
<dbReference type="OrthoDB" id="6192933at2"/>
<dbReference type="Pfam" id="PF00497">
    <property type="entry name" value="SBP_bac_3"/>
    <property type="match status" value="1"/>
</dbReference>
<feature type="domain" description="Solute-binding protein family 3/N-terminal" evidence="6">
    <location>
        <begin position="41"/>
        <end position="281"/>
    </location>
</feature>
<dbReference type="PROSITE" id="PS01039">
    <property type="entry name" value="SBP_BACTERIAL_3"/>
    <property type="match status" value="1"/>
</dbReference>
<dbReference type="EMBL" id="QYUL01000002">
    <property type="protein sequence ID" value="RJF81233.1"/>
    <property type="molecule type" value="Genomic_DNA"/>
</dbReference>
<sequence length="288" mass="30980">MPVLTRRRLLSGLAVAAAAPLALAGRPSLARPLDDVAARGRLRVAVYRDFPPFSFRKDGVLTGIDVDVADLIAKKLGVRLDCADQMAGETVSDDLRVAVWRGSLFGGEIADIMMHAPYDKEYGLRNPEAVLFAPYHQEGFALARNPARVPSAMLATLPDEPIAVERDSVPDFFLLGLQGGRLRNRLIHCRTPEAAMEKLLSGEASAVLAPQSQIEAALGPRAAEFPVTSVILPGMMASRWNIGLATKENARDLAYAVGDAITAMIEDGTMAAIFRRYGATHTPPPLVD</sequence>
<proteinExistence type="inferred from homology"/>
<dbReference type="InterPro" id="IPR018313">
    <property type="entry name" value="SBP_3_CS"/>
</dbReference>
<dbReference type="PANTHER" id="PTHR35936">
    <property type="entry name" value="MEMBRANE-BOUND LYTIC MUREIN TRANSGLYCOSYLASE F"/>
    <property type="match status" value="1"/>
</dbReference>
<comment type="subcellular location">
    <subcellularLocation>
        <location evidence="1">Cell envelope</location>
    </subcellularLocation>
</comment>
<evidence type="ECO:0000256" key="2">
    <source>
        <dbReference type="ARBA" id="ARBA00010333"/>
    </source>
</evidence>
<keyword evidence="8" id="KW-1185">Reference proteome</keyword>
<name>A0A418VVR9_9PROT</name>
<dbReference type="Gene3D" id="3.40.190.10">
    <property type="entry name" value="Periplasmic binding protein-like II"/>
    <property type="match status" value="3"/>
</dbReference>
<keyword evidence="3 5" id="KW-0732">Signal</keyword>
<feature type="signal peptide" evidence="5">
    <location>
        <begin position="1"/>
        <end position="24"/>
    </location>
</feature>
<organism evidence="7 8">
    <name type="scientific">Azospirillum cavernae</name>
    <dbReference type="NCBI Taxonomy" id="2320860"/>
    <lineage>
        <taxon>Bacteria</taxon>
        <taxon>Pseudomonadati</taxon>
        <taxon>Pseudomonadota</taxon>
        <taxon>Alphaproteobacteria</taxon>
        <taxon>Rhodospirillales</taxon>
        <taxon>Azospirillaceae</taxon>
        <taxon>Azospirillum</taxon>
    </lineage>
</organism>
<evidence type="ECO:0000259" key="6">
    <source>
        <dbReference type="SMART" id="SM00062"/>
    </source>
</evidence>
<evidence type="ECO:0000256" key="4">
    <source>
        <dbReference type="RuleBase" id="RU003744"/>
    </source>
</evidence>
<evidence type="ECO:0000256" key="1">
    <source>
        <dbReference type="ARBA" id="ARBA00004196"/>
    </source>
</evidence>
<dbReference type="PANTHER" id="PTHR35936:SF17">
    <property type="entry name" value="ARGININE-BINDING EXTRACELLULAR PROTEIN ARTP"/>
    <property type="match status" value="1"/>
</dbReference>
<dbReference type="SUPFAM" id="SSF53850">
    <property type="entry name" value="Periplasmic binding protein-like II"/>
    <property type="match status" value="1"/>
</dbReference>
<protein>
    <submittedName>
        <fullName evidence="7">ABC transporter substrate-binding protein</fullName>
    </submittedName>
</protein>
<dbReference type="SMART" id="SM00062">
    <property type="entry name" value="PBPb"/>
    <property type="match status" value="1"/>
</dbReference>
<gene>
    <name evidence="7" type="ORF">D3877_13630</name>
</gene>